<gene>
    <name evidence="2" type="ORF">Q8A64_14275</name>
</gene>
<reference evidence="2 3" key="1">
    <citation type="submission" date="2023-08" db="EMBL/GenBank/DDBJ databases">
        <title>Oxalobacteraceae gen .nov., isolated from river sludge outside the plant.</title>
        <authorList>
            <person name="Zhao S.Y."/>
        </authorList>
    </citation>
    <scope>NUCLEOTIDE SEQUENCE [LARGE SCALE GENOMIC DNA]</scope>
    <source>
        <strain evidence="2 3">R-40</strain>
    </source>
</reference>
<keyword evidence="3" id="KW-1185">Reference proteome</keyword>
<dbReference type="InterPro" id="IPR050238">
    <property type="entry name" value="DNA_Rep/Repair_Clamp_Loader"/>
</dbReference>
<proteinExistence type="predicted"/>
<feature type="compositionally biased region" description="Acidic residues" evidence="1">
    <location>
        <begin position="85"/>
        <end position="100"/>
    </location>
</feature>
<accession>A0ABU1BRL5</accession>
<dbReference type="Pfam" id="PF13177">
    <property type="entry name" value="DNA_pol3_delta2"/>
    <property type="match status" value="1"/>
</dbReference>
<evidence type="ECO:0000313" key="3">
    <source>
        <dbReference type="Proteomes" id="UP001225596"/>
    </source>
</evidence>
<dbReference type="Gene3D" id="3.40.50.300">
    <property type="entry name" value="P-loop containing nucleotide triphosphate hydrolases"/>
    <property type="match status" value="1"/>
</dbReference>
<dbReference type="NCBIfam" id="TIGR00678">
    <property type="entry name" value="holB"/>
    <property type="match status" value="1"/>
</dbReference>
<dbReference type="SUPFAM" id="SSF52540">
    <property type="entry name" value="P-loop containing nucleoside triphosphate hydrolases"/>
    <property type="match status" value="1"/>
</dbReference>
<evidence type="ECO:0000256" key="1">
    <source>
        <dbReference type="SAM" id="MobiDB-lite"/>
    </source>
</evidence>
<dbReference type="RefSeq" id="WP_338437512.1">
    <property type="nucleotide sequence ID" value="NZ_JAUYVH010000010.1"/>
</dbReference>
<protein>
    <submittedName>
        <fullName evidence="2">DNA polymerase III subunit delta</fullName>
    </submittedName>
</protein>
<evidence type="ECO:0000313" key="2">
    <source>
        <dbReference type="EMBL" id="MDQ9171577.1"/>
    </source>
</evidence>
<feature type="region of interest" description="Disordered" evidence="1">
    <location>
        <begin position="85"/>
        <end position="112"/>
    </location>
</feature>
<comment type="caution">
    <text evidence="2">The sequence shown here is derived from an EMBL/GenBank/DDBJ whole genome shotgun (WGS) entry which is preliminary data.</text>
</comment>
<dbReference type="EMBL" id="JAUYVH010000010">
    <property type="protein sequence ID" value="MDQ9171577.1"/>
    <property type="molecule type" value="Genomic_DNA"/>
</dbReference>
<dbReference type="NCBIfam" id="NF005408">
    <property type="entry name" value="PRK06964.1"/>
    <property type="match status" value="1"/>
</dbReference>
<dbReference type="PANTHER" id="PTHR11669">
    <property type="entry name" value="REPLICATION FACTOR C / DNA POLYMERASE III GAMMA-TAU SUBUNIT"/>
    <property type="match status" value="1"/>
</dbReference>
<dbReference type="InterPro" id="IPR004622">
    <property type="entry name" value="DNA_pol_HolB"/>
</dbReference>
<name>A0ABU1BRL5_9BURK</name>
<dbReference type="PANTHER" id="PTHR11669:SF8">
    <property type="entry name" value="DNA POLYMERASE III SUBUNIT DELTA"/>
    <property type="match status" value="1"/>
</dbReference>
<dbReference type="InterPro" id="IPR027417">
    <property type="entry name" value="P-loop_NTPase"/>
</dbReference>
<sequence>MKNLLFPWQNDAWRQLQQFGERLPHAILFYGPEGIGKAEFAEHFAQALLCERPDPEGHACGQCSSCGWFAQYGHPDYRRVRPEALDEGEAAGEEDGTDGEDAPKAAKSTKAPSKEIKIDQIRALSDFMNVSTHRQGRRVIFLYPAEALNAAAANALLKTLEEPPAGTVFLLVTNSLDRLLPTILSRCRKFPLPMPARDEALAWLQSQGLDKAEDYLAQQGGAPIAAKGFAEAGMGEMLDEMLAHLAQPSLEGALKTAERLQKSPLPEIVAWQQRWLYDLFSFKLSGRIRYYSRYGKQLAALSAKADERSLIEALKMASERRALASHPLSPRLVIEDMLLAYLKIFA</sequence>
<organism evidence="2 3">
    <name type="scientific">Keguizhuia sedimenti</name>
    <dbReference type="NCBI Taxonomy" id="3064264"/>
    <lineage>
        <taxon>Bacteria</taxon>
        <taxon>Pseudomonadati</taxon>
        <taxon>Pseudomonadota</taxon>
        <taxon>Betaproteobacteria</taxon>
        <taxon>Burkholderiales</taxon>
        <taxon>Oxalobacteraceae</taxon>
        <taxon>Keguizhuia</taxon>
    </lineage>
</organism>
<dbReference type="Proteomes" id="UP001225596">
    <property type="component" value="Unassembled WGS sequence"/>
</dbReference>